<comment type="similarity">
    <text evidence="1 6">Belongs to the peptidase A1 family.</text>
</comment>
<dbReference type="GO" id="GO:0006508">
    <property type="term" value="P:proteolysis"/>
    <property type="evidence" value="ECO:0007669"/>
    <property type="project" value="UniProtKB-KW"/>
</dbReference>
<dbReference type="PROSITE" id="PS51767">
    <property type="entry name" value="PEPTIDASE_A1"/>
    <property type="match status" value="1"/>
</dbReference>
<evidence type="ECO:0000313" key="8">
    <source>
        <dbReference type="EMBL" id="KAG0645170.1"/>
    </source>
</evidence>
<dbReference type="PROSITE" id="PS00141">
    <property type="entry name" value="ASP_PROTEASE"/>
    <property type="match status" value="1"/>
</dbReference>
<keyword evidence="3 6" id="KW-0064">Aspartyl protease</keyword>
<dbReference type="AlphaFoldDB" id="A0A9P6VDJ7"/>
<dbReference type="InterPro" id="IPR001969">
    <property type="entry name" value="Aspartic_peptidase_AS"/>
</dbReference>
<keyword evidence="9" id="KW-1185">Reference proteome</keyword>
<dbReference type="PANTHER" id="PTHR47966">
    <property type="entry name" value="BETA-SITE APP-CLEAVING ENZYME, ISOFORM A-RELATED"/>
    <property type="match status" value="1"/>
</dbReference>
<gene>
    <name evidence="8" type="ORF">D0Z07_9281</name>
</gene>
<dbReference type="OrthoDB" id="2747330at2759"/>
<sequence>MATLQGLSKIRIVPNKKYKRSGLKSYVYLLQKWGFEPTMPGPYHHIQKTSQSGAHGHFHKFGGKASTHRVLAKKDPTSGQSGEVTAEDQQNDSEYLCPVTIGTPGQTLNLDFDTGSSDLWVWSTELPSDVLSQGSGHTIYDPTKSSTYKIAKGSKWQISYGDSSSASGTVGTDNVTIGGLTIKNQAVELANQMSAQFIQGAGDGLLGLAWGSINTVTPKPVQTPVENMITEQEIPKSAELFTANLGSWRDANDPDGGKSFYTFGYIDQDTVTASGQDIAYTPVDNSQGFWMFASASATVNGKSVDQSGNTAIADTGTTLALVSDATCKAIYDAIPGSTYDQSQQGYTFPSNTTADQLPVVTFAVGDTQFAVQKEDLGFADAGNGMVYGGIQSRGTMTFDILGDTFLKSIYAIFDQGNTQFGAVQRSEATQNVSAPPS</sequence>
<dbReference type="InterPro" id="IPR034163">
    <property type="entry name" value="Aspergillopepsin-like_cat_dom"/>
</dbReference>
<comment type="caution">
    <text evidence="8">The sequence shown here is derived from an EMBL/GenBank/DDBJ whole genome shotgun (WGS) entry which is preliminary data.</text>
</comment>
<feature type="active site" evidence="5">
    <location>
        <position position="113"/>
    </location>
</feature>
<dbReference type="InterPro" id="IPR033121">
    <property type="entry name" value="PEPTIDASE_A1"/>
</dbReference>
<evidence type="ECO:0000259" key="7">
    <source>
        <dbReference type="PROSITE" id="PS51767"/>
    </source>
</evidence>
<name>A0A9P6VDJ7_9HELO</name>
<dbReference type="Pfam" id="PF00026">
    <property type="entry name" value="Asp"/>
    <property type="match status" value="1"/>
</dbReference>
<keyword evidence="4 6" id="KW-0378">Hydrolase</keyword>
<dbReference type="Gene3D" id="2.40.70.10">
    <property type="entry name" value="Acid Proteases"/>
    <property type="match status" value="2"/>
</dbReference>
<accession>A0A9P6VDJ7</accession>
<protein>
    <submittedName>
        <fullName evidence="8">Aspartic protease 2</fullName>
    </submittedName>
</protein>
<dbReference type="InterPro" id="IPR001461">
    <property type="entry name" value="Aspartic_peptidase_A1"/>
</dbReference>
<evidence type="ECO:0000256" key="4">
    <source>
        <dbReference type="ARBA" id="ARBA00022801"/>
    </source>
</evidence>
<dbReference type="PANTHER" id="PTHR47966:SF1">
    <property type="entry name" value="ASPARTYL PROTEINASE"/>
    <property type="match status" value="1"/>
</dbReference>
<dbReference type="PRINTS" id="PR00792">
    <property type="entry name" value="PEPSIN"/>
</dbReference>
<dbReference type="InterPro" id="IPR021109">
    <property type="entry name" value="Peptidase_aspartic_dom_sf"/>
</dbReference>
<evidence type="ECO:0000256" key="6">
    <source>
        <dbReference type="RuleBase" id="RU000454"/>
    </source>
</evidence>
<reference evidence="8" key="1">
    <citation type="submission" date="2019-07" db="EMBL/GenBank/DDBJ databases">
        <title>Hyphodiscus hymeniophilus genome sequencing and assembly.</title>
        <authorList>
            <person name="Kramer G."/>
            <person name="Nodwell J."/>
        </authorList>
    </citation>
    <scope>NUCLEOTIDE SEQUENCE</scope>
    <source>
        <strain evidence="8">ATCC 34498</strain>
    </source>
</reference>
<feature type="domain" description="Peptidase A1" evidence="7">
    <location>
        <begin position="95"/>
        <end position="423"/>
    </location>
</feature>
<proteinExistence type="inferred from homology"/>
<evidence type="ECO:0000256" key="2">
    <source>
        <dbReference type="ARBA" id="ARBA00022670"/>
    </source>
</evidence>
<dbReference type="GO" id="GO:0004190">
    <property type="term" value="F:aspartic-type endopeptidase activity"/>
    <property type="evidence" value="ECO:0007669"/>
    <property type="project" value="UniProtKB-KW"/>
</dbReference>
<dbReference type="EMBL" id="VNKQ01000020">
    <property type="protein sequence ID" value="KAG0645170.1"/>
    <property type="molecule type" value="Genomic_DNA"/>
</dbReference>
<feature type="active site" evidence="5">
    <location>
        <position position="314"/>
    </location>
</feature>
<evidence type="ECO:0000256" key="5">
    <source>
        <dbReference type="PIRSR" id="PIRSR601461-1"/>
    </source>
</evidence>
<evidence type="ECO:0000256" key="3">
    <source>
        <dbReference type="ARBA" id="ARBA00022750"/>
    </source>
</evidence>
<evidence type="ECO:0000313" key="9">
    <source>
        <dbReference type="Proteomes" id="UP000785200"/>
    </source>
</evidence>
<dbReference type="FunFam" id="2.40.70.10:FF:000092">
    <property type="entry name" value="Aspartic endopeptidase (AP1)"/>
    <property type="match status" value="1"/>
</dbReference>
<organism evidence="8 9">
    <name type="scientific">Hyphodiscus hymeniophilus</name>
    <dbReference type="NCBI Taxonomy" id="353542"/>
    <lineage>
        <taxon>Eukaryota</taxon>
        <taxon>Fungi</taxon>
        <taxon>Dikarya</taxon>
        <taxon>Ascomycota</taxon>
        <taxon>Pezizomycotina</taxon>
        <taxon>Leotiomycetes</taxon>
        <taxon>Helotiales</taxon>
        <taxon>Hyphodiscaceae</taxon>
        <taxon>Hyphodiscus</taxon>
    </lineage>
</organism>
<dbReference type="SUPFAM" id="SSF50630">
    <property type="entry name" value="Acid proteases"/>
    <property type="match status" value="1"/>
</dbReference>
<dbReference type="CDD" id="cd06097">
    <property type="entry name" value="Aspergillopepsin_like"/>
    <property type="match status" value="1"/>
</dbReference>
<evidence type="ECO:0000256" key="1">
    <source>
        <dbReference type="ARBA" id="ARBA00007447"/>
    </source>
</evidence>
<keyword evidence="2 6" id="KW-0645">Protease</keyword>
<dbReference type="Proteomes" id="UP000785200">
    <property type="component" value="Unassembled WGS sequence"/>
</dbReference>